<proteinExistence type="predicted"/>
<comment type="caution">
    <text evidence="2">The sequence shown here is derived from an EMBL/GenBank/DDBJ whole genome shotgun (WGS) entry which is preliminary data.</text>
</comment>
<gene>
    <name evidence="2" type="ORF">LCGC14_1589330</name>
</gene>
<dbReference type="EMBL" id="LAZR01012597">
    <property type="protein sequence ID" value="KKM25992.1"/>
    <property type="molecule type" value="Genomic_DNA"/>
</dbReference>
<evidence type="ECO:0000256" key="1">
    <source>
        <dbReference type="SAM" id="MobiDB-lite"/>
    </source>
</evidence>
<feature type="compositionally biased region" description="Basic and acidic residues" evidence="1">
    <location>
        <begin position="203"/>
        <end position="220"/>
    </location>
</feature>
<protein>
    <submittedName>
        <fullName evidence="2">Uncharacterized protein</fullName>
    </submittedName>
</protein>
<reference evidence="2" key="1">
    <citation type="journal article" date="2015" name="Nature">
        <title>Complex archaea that bridge the gap between prokaryotes and eukaryotes.</title>
        <authorList>
            <person name="Spang A."/>
            <person name="Saw J.H."/>
            <person name="Jorgensen S.L."/>
            <person name="Zaremba-Niedzwiedzka K."/>
            <person name="Martijn J."/>
            <person name="Lind A.E."/>
            <person name="van Eijk R."/>
            <person name="Schleper C."/>
            <person name="Guy L."/>
            <person name="Ettema T.J."/>
        </authorList>
    </citation>
    <scope>NUCLEOTIDE SEQUENCE</scope>
</reference>
<name>A0A0F9IER2_9ZZZZ</name>
<accession>A0A0F9IER2</accession>
<dbReference type="AlphaFoldDB" id="A0A0F9IER2"/>
<organism evidence="2">
    <name type="scientific">marine sediment metagenome</name>
    <dbReference type="NCBI Taxonomy" id="412755"/>
    <lineage>
        <taxon>unclassified sequences</taxon>
        <taxon>metagenomes</taxon>
        <taxon>ecological metagenomes</taxon>
    </lineage>
</organism>
<sequence length="227" mass="25364">MPIGDPGQEQFRDAIMEYRNVHISAAIAPLMLFREEVVTNDDLQDRGGMDTPTQVHFIGLLQNCDKWRRRITHNPGDEYDLGDKIATAIDTDEEIVDAENPFGGDEIQGGSRGLHQIPWALDGSDDDIPLNSKIKMAGQNGKILLGAIDVAIVSWTRLNSRGRSRFITTEDSFRIYGEYQQILAYLETFGGDENRVDVAQVRATDEPRGPENSPNRKTETVDDTQTS</sequence>
<feature type="region of interest" description="Disordered" evidence="1">
    <location>
        <begin position="200"/>
        <end position="227"/>
    </location>
</feature>
<evidence type="ECO:0000313" key="2">
    <source>
        <dbReference type="EMBL" id="KKM25992.1"/>
    </source>
</evidence>